<feature type="domain" description="HTH luxR-type" evidence="1">
    <location>
        <begin position="153"/>
        <end position="216"/>
    </location>
</feature>
<name>A0A6J7XWU0_9ZZZZ</name>
<proteinExistence type="predicted"/>
<dbReference type="SUPFAM" id="SSF52172">
    <property type="entry name" value="CheY-like"/>
    <property type="match status" value="1"/>
</dbReference>
<dbReference type="GO" id="GO:0006355">
    <property type="term" value="P:regulation of DNA-templated transcription"/>
    <property type="evidence" value="ECO:0007669"/>
    <property type="project" value="InterPro"/>
</dbReference>
<dbReference type="Pfam" id="PF00196">
    <property type="entry name" value="GerE"/>
    <property type="match status" value="1"/>
</dbReference>
<sequence>MQKRQKRVAIFNNDPFGSALIRIFLEKFDIGTKLFTSQTPLTEAIFLEENFDVALLDLDFDIEGAVPLLEKLRVWSPSLGAVMLTNFPDLRFLGFSIRELPQGTILVLKRDIVDLNVLLIAIFDSIASVEKKEKTHWISEPTPIGNHPQFETICTLSSLQMDTLRLVAGGLSNSEIAKVRDVSEKSVEHMIGKLAQVLGLQSNAKQNLRVLLAREFYRCLGVPHLA</sequence>
<evidence type="ECO:0000313" key="2">
    <source>
        <dbReference type="EMBL" id="CAB5240978.1"/>
    </source>
</evidence>
<protein>
    <submittedName>
        <fullName evidence="2">Unannotated protein</fullName>
    </submittedName>
</protein>
<dbReference type="InterPro" id="IPR016032">
    <property type="entry name" value="Sig_transdc_resp-reg_C-effctor"/>
</dbReference>
<reference evidence="2" key="1">
    <citation type="submission" date="2020-05" db="EMBL/GenBank/DDBJ databases">
        <authorList>
            <person name="Chiriac C."/>
            <person name="Salcher M."/>
            <person name="Ghai R."/>
            <person name="Kavagutti S V."/>
        </authorList>
    </citation>
    <scope>NUCLEOTIDE SEQUENCE</scope>
</reference>
<gene>
    <name evidence="2" type="ORF">UFOPK3554_01165</name>
</gene>
<dbReference type="AlphaFoldDB" id="A0A6J7XWU0"/>
<dbReference type="EMBL" id="CAFBSG010000022">
    <property type="protein sequence ID" value="CAB5240978.1"/>
    <property type="molecule type" value="Genomic_DNA"/>
</dbReference>
<dbReference type="GO" id="GO:0003677">
    <property type="term" value="F:DNA binding"/>
    <property type="evidence" value="ECO:0007669"/>
    <property type="project" value="InterPro"/>
</dbReference>
<dbReference type="Gene3D" id="3.40.50.2300">
    <property type="match status" value="1"/>
</dbReference>
<dbReference type="InterPro" id="IPR000792">
    <property type="entry name" value="Tscrpt_reg_LuxR_C"/>
</dbReference>
<dbReference type="InterPro" id="IPR011006">
    <property type="entry name" value="CheY-like_superfamily"/>
</dbReference>
<organism evidence="2">
    <name type="scientific">freshwater metagenome</name>
    <dbReference type="NCBI Taxonomy" id="449393"/>
    <lineage>
        <taxon>unclassified sequences</taxon>
        <taxon>metagenomes</taxon>
        <taxon>ecological metagenomes</taxon>
    </lineage>
</organism>
<dbReference type="SMART" id="SM00421">
    <property type="entry name" value="HTH_LUXR"/>
    <property type="match status" value="1"/>
</dbReference>
<accession>A0A6J7XWU0</accession>
<dbReference type="SUPFAM" id="SSF46894">
    <property type="entry name" value="C-terminal effector domain of the bipartite response regulators"/>
    <property type="match status" value="1"/>
</dbReference>
<evidence type="ECO:0000259" key="1">
    <source>
        <dbReference type="SMART" id="SM00421"/>
    </source>
</evidence>